<evidence type="ECO:0000256" key="1">
    <source>
        <dbReference type="SAM" id="SignalP"/>
    </source>
</evidence>
<evidence type="ECO:0000313" key="3">
    <source>
        <dbReference type="Proteomes" id="UP000198381"/>
    </source>
</evidence>
<keyword evidence="3" id="KW-1185">Reference proteome</keyword>
<feature type="chain" id="PRO_5047348023" description="Outer membrane protein beta-barrel domain-containing protein" evidence="1">
    <location>
        <begin position="22"/>
        <end position="194"/>
    </location>
</feature>
<proteinExistence type="predicted"/>
<organism evidence="2 3">
    <name type="scientific">Flavobacterium plurextorum</name>
    <dbReference type="NCBI Taxonomy" id="1114867"/>
    <lineage>
        <taxon>Bacteria</taxon>
        <taxon>Pseudomonadati</taxon>
        <taxon>Bacteroidota</taxon>
        <taxon>Flavobacteriia</taxon>
        <taxon>Flavobacteriales</taxon>
        <taxon>Flavobacteriaceae</taxon>
        <taxon>Flavobacterium</taxon>
    </lineage>
</organism>
<dbReference type="RefSeq" id="WP_089059844.1">
    <property type="nucleotide sequence ID" value="NZ_MUHD01000054.1"/>
</dbReference>
<dbReference type="EMBL" id="MUHD01000054">
    <property type="protein sequence ID" value="OXA99943.1"/>
    <property type="molecule type" value="Genomic_DNA"/>
</dbReference>
<evidence type="ECO:0008006" key="4">
    <source>
        <dbReference type="Google" id="ProtNLM"/>
    </source>
</evidence>
<accession>A0ABX4CPW0</accession>
<feature type="signal peptide" evidence="1">
    <location>
        <begin position="1"/>
        <end position="21"/>
    </location>
</feature>
<sequence>MKKQLLLSIFIVFGFAITGQAQEKGTSDISFSVGAATSTDLANLFTDVLSGAFTGGQITTQNMKAGPTFGLTYRYAVAKRWMVYADGFYQKMSQDVYVSGTKNGELDYSYITVGLGTDYRYISSNFFQMYSGIAVAYTSEGVDYSGPGSSPDGNGFVNYQVNALGFRVGKSFAGFAEFGFGYKGIASAGISYQF</sequence>
<keyword evidence="1" id="KW-0732">Signal</keyword>
<protein>
    <recommendedName>
        <fullName evidence="4">Outer membrane protein beta-barrel domain-containing protein</fullName>
    </recommendedName>
</protein>
<dbReference type="Proteomes" id="UP000198381">
    <property type="component" value="Unassembled WGS sequence"/>
</dbReference>
<gene>
    <name evidence="2" type="ORF">B0A81_21055</name>
</gene>
<reference evidence="2 3" key="1">
    <citation type="submission" date="2016-11" db="EMBL/GenBank/DDBJ databases">
        <title>Whole genomes of Flavobacteriaceae.</title>
        <authorList>
            <person name="Stine C."/>
            <person name="Li C."/>
            <person name="Tadesse D."/>
        </authorList>
    </citation>
    <scope>NUCLEOTIDE SEQUENCE [LARGE SCALE GENOMIC DNA]</scope>
    <source>
        <strain evidence="2 3">CCUG 60112</strain>
    </source>
</reference>
<evidence type="ECO:0000313" key="2">
    <source>
        <dbReference type="EMBL" id="OXA99943.1"/>
    </source>
</evidence>
<name>A0ABX4CPW0_9FLAO</name>
<comment type="caution">
    <text evidence="2">The sequence shown here is derived from an EMBL/GenBank/DDBJ whole genome shotgun (WGS) entry which is preliminary data.</text>
</comment>